<sequence length="110" mass="11900">MSSTATSSAFSKANAHALSFFSTSGASSPFSGTTFVDSHGFLKSSYRVGGPTLCSLPALVTRSLPLGTRQICQKAEDRARDILEQLSLEFISIELVARLSKVYPEPEHRF</sequence>
<protein>
    <submittedName>
        <fullName evidence="1">Uncharacterized protein</fullName>
    </submittedName>
</protein>
<evidence type="ECO:0000313" key="1">
    <source>
        <dbReference type="EMBL" id="OQD94067.1"/>
    </source>
</evidence>
<name>A0A1V6QYC0_9EURO</name>
<proteinExistence type="predicted"/>
<accession>A0A1V6QYC0</accession>
<evidence type="ECO:0000313" key="2">
    <source>
        <dbReference type="Proteomes" id="UP000191612"/>
    </source>
</evidence>
<dbReference type="Proteomes" id="UP000191612">
    <property type="component" value="Unassembled WGS sequence"/>
</dbReference>
<gene>
    <name evidence="1" type="ORF">PENSOL_c028G01092</name>
</gene>
<dbReference type="AlphaFoldDB" id="A0A1V6QYC0"/>
<keyword evidence="2" id="KW-1185">Reference proteome</keyword>
<comment type="caution">
    <text evidence="1">The sequence shown here is derived from an EMBL/GenBank/DDBJ whole genome shotgun (WGS) entry which is preliminary data.</text>
</comment>
<dbReference type="EMBL" id="MDYO01000028">
    <property type="protein sequence ID" value="OQD94067.1"/>
    <property type="molecule type" value="Genomic_DNA"/>
</dbReference>
<dbReference type="STRING" id="60172.A0A1V6QYC0"/>
<reference evidence="2" key="1">
    <citation type="journal article" date="2017" name="Nat. Microbiol.">
        <title>Global analysis of biosynthetic gene clusters reveals vast potential of secondary metabolite production in Penicillium species.</title>
        <authorList>
            <person name="Nielsen J.C."/>
            <person name="Grijseels S."/>
            <person name="Prigent S."/>
            <person name="Ji B."/>
            <person name="Dainat J."/>
            <person name="Nielsen K.F."/>
            <person name="Frisvad J.C."/>
            <person name="Workman M."/>
            <person name="Nielsen J."/>
        </authorList>
    </citation>
    <scope>NUCLEOTIDE SEQUENCE [LARGE SCALE GENOMIC DNA]</scope>
    <source>
        <strain evidence="2">IBT 29525</strain>
    </source>
</reference>
<organism evidence="1 2">
    <name type="scientific">Penicillium solitum</name>
    <dbReference type="NCBI Taxonomy" id="60172"/>
    <lineage>
        <taxon>Eukaryota</taxon>
        <taxon>Fungi</taxon>
        <taxon>Dikarya</taxon>
        <taxon>Ascomycota</taxon>
        <taxon>Pezizomycotina</taxon>
        <taxon>Eurotiomycetes</taxon>
        <taxon>Eurotiomycetidae</taxon>
        <taxon>Eurotiales</taxon>
        <taxon>Aspergillaceae</taxon>
        <taxon>Penicillium</taxon>
    </lineage>
</organism>